<dbReference type="Pfam" id="PF14542">
    <property type="entry name" value="Acetyltransf_CG"/>
    <property type="match status" value="1"/>
</dbReference>
<organism evidence="2 3">
    <name type="scientific">Pararoseomonas baculiformis</name>
    <dbReference type="NCBI Taxonomy" id="2820812"/>
    <lineage>
        <taxon>Bacteria</taxon>
        <taxon>Pseudomonadati</taxon>
        <taxon>Pseudomonadota</taxon>
        <taxon>Alphaproteobacteria</taxon>
        <taxon>Acetobacterales</taxon>
        <taxon>Acetobacteraceae</taxon>
        <taxon>Pararoseomonas</taxon>
    </lineage>
</organism>
<sequence length="95" mass="10195">MAAQVTDNAARHRFEMQEGEATAIIAYRQAGPGRIDMLHTEVPESLSGQGVGSRLVQGALDLARADGLKVVPSCSFVAAYIKRHPEYADLVAERG</sequence>
<dbReference type="PANTHER" id="PTHR31435">
    <property type="entry name" value="PROTEIN NATD1"/>
    <property type="match status" value="1"/>
</dbReference>
<dbReference type="PANTHER" id="PTHR31435:SF10">
    <property type="entry name" value="BSR4717 PROTEIN"/>
    <property type="match status" value="1"/>
</dbReference>
<dbReference type="PROSITE" id="PS51729">
    <property type="entry name" value="GNAT_YJDJ"/>
    <property type="match status" value="1"/>
</dbReference>
<name>A0ABS4ABW7_9PROT</name>
<dbReference type="SUPFAM" id="SSF55729">
    <property type="entry name" value="Acyl-CoA N-acyltransferases (Nat)"/>
    <property type="match status" value="1"/>
</dbReference>
<accession>A0ABS4ABW7</accession>
<dbReference type="Gene3D" id="3.40.630.30">
    <property type="match status" value="1"/>
</dbReference>
<dbReference type="EMBL" id="JAGIZB010000005">
    <property type="protein sequence ID" value="MBP0444493.1"/>
    <property type="molecule type" value="Genomic_DNA"/>
</dbReference>
<dbReference type="RefSeq" id="WP_209378725.1">
    <property type="nucleotide sequence ID" value="NZ_JAGIZB010000005.1"/>
</dbReference>
<evidence type="ECO:0000313" key="3">
    <source>
        <dbReference type="Proteomes" id="UP000681594"/>
    </source>
</evidence>
<dbReference type="Proteomes" id="UP000681594">
    <property type="component" value="Unassembled WGS sequence"/>
</dbReference>
<proteinExistence type="predicted"/>
<feature type="domain" description="N-acetyltransferase" evidence="1">
    <location>
        <begin position="6"/>
        <end position="92"/>
    </location>
</feature>
<reference evidence="2 3" key="1">
    <citation type="submission" date="2021-03" db="EMBL/GenBank/DDBJ databases">
        <authorList>
            <person name="So Y."/>
        </authorList>
    </citation>
    <scope>NUCLEOTIDE SEQUENCE [LARGE SCALE GENOMIC DNA]</scope>
    <source>
        <strain evidence="2 3">SSH11</strain>
    </source>
</reference>
<dbReference type="InterPro" id="IPR016181">
    <property type="entry name" value="Acyl_CoA_acyltransferase"/>
</dbReference>
<evidence type="ECO:0000259" key="1">
    <source>
        <dbReference type="PROSITE" id="PS51729"/>
    </source>
</evidence>
<gene>
    <name evidence="2" type="ORF">J8J14_06835</name>
</gene>
<dbReference type="InterPro" id="IPR031165">
    <property type="entry name" value="GNAT_YJDJ"/>
</dbReference>
<keyword evidence="3" id="KW-1185">Reference proteome</keyword>
<protein>
    <submittedName>
        <fullName evidence="2">N-acetyltransferase</fullName>
    </submittedName>
</protein>
<dbReference type="InterPro" id="IPR045057">
    <property type="entry name" value="Gcn5-rel_NAT"/>
</dbReference>
<comment type="caution">
    <text evidence="2">The sequence shown here is derived from an EMBL/GenBank/DDBJ whole genome shotgun (WGS) entry which is preliminary data.</text>
</comment>
<evidence type="ECO:0000313" key="2">
    <source>
        <dbReference type="EMBL" id="MBP0444493.1"/>
    </source>
</evidence>